<evidence type="ECO:0000313" key="1">
    <source>
        <dbReference type="EMBL" id="KAI7745887.1"/>
    </source>
</evidence>
<sequence length="41" mass="4927">MQRAEPHLLYGFMSSRSLWINVPSNTRIKGYYMMIFLDEET</sequence>
<reference evidence="1" key="1">
    <citation type="submission" date="2022-06" db="EMBL/GenBank/DDBJ databases">
        <title>Uncovering the hologenomic basis of an extraordinary plant invasion.</title>
        <authorList>
            <person name="Bieker V.C."/>
            <person name="Martin M.D."/>
            <person name="Gilbert T."/>
            <person name="Hodgins K."/>
            <person name="Battlay P."/>
            <person name="Petersen B."/>
            <person name="Wilson J."/>
        </authorList>
    </citation>
    <scope>NUCLEOTIDE SEQUENCE</scope>
    <source>
        <strain evidence="1">AA19_3_7</strain>
        <tissue evidence="1">Leaf</tissue>
    </source>
</reference>
<gene>
    <name evidence="1" type="ORF">M8C21_007308</name>
</gene>
<name>A0AAD5GK66_AMBAR</name>
<evidence type="ECO:0000313" key="2">
    <source>
        <dbReference type="Proteomes" id="UP001206925"/>
    </source>
</evidence>
<proteinExistence type="predicted"/>
<keyword evidence="2" id="KW-1185">Reference proteome</keyword>
<protein>
    <submittedName>
        <fullName evidence="1">Uncharacterized protein</fullName>
    </submittedName>
</protein>
<accession>A0AAD5GK66</accession>
<dbReference type="AlphaFoldDB" id="A0AAD5GK66"/>
<dbReference type="EMBL" id="JAMZMK010007093">
    <property type="protein sequence ID" value="KAI7745887.1"/>
    <property type="molecule type" value="Genomic_DNA"/>
</dbReference>
<comment type="caution">
    <text evidence="1">The sequence shown here is derived from an EMBL/GenBank/DDBJ whole genome shotgun (WGS) entry which is preliminary data.</text>
</comment>
<dbReference type="Proteomes" id="UP001206925">
    <property type="component" value="Unassembled WGS sequence"/>
</dbReference>
<organism evidence="1 2">
    <name type="scientific">Ambrosia artemisiifolia</name>
    <name type="common">Common ragweed</name>
    <dbReference type="NCBI Taxonomy" id="4212"/>
    <lineage>
        <taxon>Eukaryota</taxon>
        <taxon>Viridiplantae</taxon>
        <taxon>Streptophyta</taxon>
        <taxon>Embryophyta</taxon>
        <taxon>Tracheophyta</taxon>
        <taxon>Spermatophyta</taxon>
        <taxon>Magnoliopsida</taxon>
        <taxon>eudicotyledons</taxon>
        <taxon>Gunneridae</taxon>
        <taxon>Pentapetalae</taxon>
        <taxon>asterids</taxon>
        <taxon>campanulids</taxon>
        <taxon>Asterales</taxon>
        <taxon>Asteraceae</taxon>
        <taxon>Asteroideae</taxon>
        <taxon>Heliantheae alliance</taxon>
        <taxon>Heliantheae</taxon>
        <taxon>Ambrosia</taxon>
    </lineage>
</organism>